<evidence type="ECO:0000259" key="14">
    <source>
        <dbReference type="PROSITE" id="PS50262"/>
    </source>
</evidence>
<dbReference type="PRINTS" id="PR00237">
    <property type="entry name" value="GPCRRHODOPSN"/>
</dbReference>
<evidence type="ECO:0000256" key="8">
    <source>
        <dbReference type="ARBA" id="ARBA00023040"/>
    </source>
</evidence>
<dbReference type="FunFam" id="1.20.1070.10:FF:000037">
    <property type="entry name" value="Olfactory receptor"/>
    <property type="match status" value="1"/>
</dbReference>
<evidence type="ECO:0000256" key="12">
    <source>
        <dbReference type="RuleBase" id="RU000688"/>
    </source>
</evidence>
<dbReference type="KEGG" id="emc:129339380"/>
<dbReference type="PANTHER" id="PTHR26452">
    <property type="entry name" value="OLFACTORY RECEPTOR"/>
    <property type="match status" value="1"/>
</dbReference>
<dbReference type="GO" id="GO:0005886">
    <property type="term" value="C:plasma membrane"/>
    <property type="evidence" value="ECO:0007669"/>
    <property type="project" value="UniProtKB-SubCell"/>
</dbReference>
<keyword evidence="4 13" id="KW-0716">Sensory transduction</keyword>
<keyword evidence="6 13" id="KW-0552">Olfaction</keyword>
<evidence type="ECO:0000256" key="3">
    <source>
        <dbReference type="ARBA" id="ARBA00022475"/>
    </source>
</evidence>
<dbReference type="InterPro" id="IPR000276">
    <property type="entry name" value="GPCR_Rhodpsn"/>
</dbReference>
<reference evidence="16" key="1">
    <citation type="submission" date="2025-08" db="UniProtKB">
        <authorList>
            <consortium name="RefSeq"/>
        </authorList>
    </citation>
    <scope>IDENTIFICATION</scope>
    <source>
        <tissue evidence="16">Blood</tissue>
    </source>
</reference>
<keyword evidence="8 12" id="KW-0297">G-protein coupled receptor</keyword>
<comment type="function">
    <text evidence="1">Odorant receptor.</text>
</comment>
<evidence type="ECO:0000256" key="6">
    <source>
        <dbReference type="ARBA" id="ARBA00022725"/>
    </source>
</evidence>
<dbReference type="SUPFAM" id="SSF81321">
    <property type="entry name" value="Family A G protein-coupled receptor-like"/>
    <property type="match status" value="1"/>
</dbReference>
<feature type="transmembrane region" description="Helical" evidence="13">
    <location>
        <begin position="102"/>
        <end position="124"/>
    </location>
</feature>
<dbReference type="InterPro" id="IPR000725">
    <property type="entry name" value="Olfact_rcpt"/>
</dbReference>
<organism evidence="15 16">
    <name type="scientific">Eublepharis macularius</name>
    <name type="common">Leopard gecko</name>
    <name type="synonym">Cyrtodactylus macularius</name>
    <dbReference type="NCBI Taxonomy" id="481883"/>
    <lineage>
        <taxon>Eukaryota</taxon>
        <taxon>Metazoa</taxon>
        <taxon>Chordata</taxon>
        <taxon>Craniata</taxon>
        <taxon>Vertebrata</taxon>
        <taxon>Euteleostomi</taxon>
        <taxon>Lepidosauria</taxon>
        <taxon>Squamata</taxon>
        <taxon>Bifurcata</taxon>
        <taxon>Gekkota</taxon>
        <taxon>Eublepharidae</taxon>
        <taxon>Eublepharinae</taxon>
        <taxon>Eublepharis</taxon>
    </lineage>
</organism>
<dbReference type="Pfam" id="PF13853">
    <property type="entry name" value="7tm_4"/>
    <property type="match status" value="1"/>
</dbReference>
<keyword evidence="15" id="KW-1185">Reference proteome</keyword>
<dbReference type="Gene3D" id="1.20.1070.10">
    <property type="entry name" value="Rhodopsin 7-helix transmembrane proteins"/>
    <property type="match status" value="1"/>
</dbReference>
<gene>
    <name evidence="16" type="primary">LOC129339380</name>
</gene>
<comment type="similarity">
    <text evidence="12">Belongs to the G-protein coupled receptor 1 family.</text>
</comment>
<dbReference type="PROSITE" id="PS00237">
    <property type="entry name" value="G_PROTEIN_RECEP_F1_1"/>
    <property type="match status" value="1"/>
</dbReference>
<evidence type="ECO:0000256" key="13">
    <source>
        <dbReference type="RuleBase" id="RU363047"/>
    </source>
</evidence>
<dbReference type="AlphaFoldDB" id="A0AA97K4M2"/>
<evidence type="ECO:0000256" key="11">
    <source>
        <dbReference type="ARBA" id="ARBA00023224"/>
    </source>
</evidence>
<dbReference type="Proteomes" id="UP001190640">
    <property type="component" value="Chromosome 12"/>
</dbReference>
<name>A0AA97K4M2_EUBMA</name>
<keyword evidence="5 12" id="KW-0812">Transmembrane</keyword>
<feature type="transmembrane region" description="Helical" evidence="13">
    <location>
        <begin position="275"/>
        <end position="295"/>
    </location>
</feature>
<keyword evidence="7 13" id="KW-1133">Transmembrane helix</keyword>
<feature type="transmembrane region" description="Helical" evidence="13">
    <location>
        <begin position="240"/>
        <end position="263"/>
    </location>
</feature>
<dbReference type="InterPro" id="IPR050516">
    <property type="entry name" value="Olfactory_GPCR"/>
</dbReference>
<dbReference type="CDD" id="cd15227">
    <property type="entry name" value="7tmA_OR14-like"/>
    <property type="match status" value="1"/>
</dbReference>
<dbReference type="GO" id="GO:0004930">
    <property type="term" value="F:G protein-coupled receptor activity"/>
    <property type="evidence" value="ECO:0007669"/>
    <property type="project" value="UniProtKB-KW"/>
</dbReference>
<evidence type="ECO:0000313" key="15">
    <source>
        <dbReference type="Proteomes" id="UP001190640"/>
    </source>
</evidence>
<dbReference type="GO" id="GO:0004984">
    <property type="term" value="F:olfactory receptor activity"/>
    <property type="evidence" value="ECO:0007669"/>
    <property type="project" value="InterPro"/>
</dbReference>
<sequence>MLLREKMSNATAVSDFLLLEFSDVRELQFLHFVVFLMLYLVTVTGNLLVISSVASDHHLHTPMYFLLMNLALQDLGQVSVIVPKSMINSLLNTRHISYSGCVAQVFFFFFFVASDFCLLTVMAYDRYVAICNPLHYEMVINRQACIEMIAGVWIAGSLYAGIHTCGTFATHFCSNVVNQFFCEIPQLIKLSCSGLNVIEMTSIGIGIVLGLSCFIYILVTYAQIFTTVFRVPSAKGRQKAFSTCIPHLIVSSTFFSTAAFAYLKPITRNASLLDLIFGVIYSLVPPMLNPVIYSVRNKEVKKAMAKVLGFRSFSTNT</sequence>
<feature type="transmembrane region" description="Helical" evidence="13">
    <location>
        <begin position="29"/>
        <end position="51"/>
    </location>
</feature>
<proteinExistence type="inferred from homology"/>
<dbReference type="GeneID" id="129339380"/>
<keyword evidence="9 13" id="KW-0472">Membrane</keyword>
<dbReference type="PRINTS" id="PR00245">
    <property type="entry name" value="OLFACTORYR"/>
</dbReference>
<dbReference type="RefSeq" id="XP_054849938.1">
    <property type="nucleotide sequence ID" value="XM_054993963.1"/>
</dbReference>
<evidence type="ECO:0000256" key="5">
    <source>
        <dbReference type="ARBA" id="ARBA00022692"/>
    </source>
</evidence>
<dbReference type="InterPro" id="IPR017452">
    <property type="entry name" value="GPCR_Rhodpsn_7TM"/>
</dbReference>
<evidence type="ECO:0000256" key="9">
    <source>
        <dbReference type="ARBA" id="ARBA00023136"/>
    </source>
</evidence>
<accession>A0AA97K4M2</accession>
<comment type="subcellular location">
    <subcellularLocation>
        <location evidence="2 13">Cell membrane</location>
        <topology evidence="2 13">Multi-pass membrane protein</topology>
    </subcellularLocation>
</comment>
<evidence type="ECO:0000256" key="4">
    <source>
        <dbReference type="ARBA" id="ARBA00022606"/>
    </source>
</evidence>
<feature type="transmembrane region" description="Helical" evidence="13">
    <location>
        <begin position="144"/>
        <end position="162"/>
    </location>
</feature>
<evidence type="ECO:0000256" key="2">
    <source>
        <dbReference type="ARBA" id="ARBA00004651"/>
    </source>
</evidence>
<protein>
    <recommendedName>
        <fullName evidence="13">Olfactory receptor</fullName>
    </recommendedName>
</protein>
<evidence type="ECO:0000256" key="7">
    <source>
        <dbReference type="ARBA" id="ARBA00022989"/>
    </source>
</evidence>
<evidence type="ECO:0000256" key="1">
    <source>
        <dbReference type="ARBA" id="ARBA00002936"/>
    </source>
</evidence>
<dbReference type="PROSITE" id="PS50262">
    <property type="entry name" value="G_PROTEIN_RECEP_F1_2"/>
    <property type="match status" value="1"/>
</dbReference>
<keyword evidence="11 12" id="KW-0807">Transducer</keyword>
<keyword evidence="3 13" id="KW-1003">Cell membrane</keyword>
<evidence type="ECO:0000256" key="10">
    <source>
        <dbReference type="ARBA" id="ARBA00023170"/>
    </source>
</evidence>
<evidence type="ECO:0000313" key="16">
    <source>
        <dbReference type="RefSeq" id="XP_054849938.1"/>
    </source>
</evidence>
<keyword evidence="10 12" id="KW-0675">Receptor</keyword>
<feature type="transmembrane region" description="Helical" evidence="13">
    <location>
        <begin position="203"/>
        <end position="228"/>
    </location>
</feature>
<feature type="domain" description="G-protein coupled receptors family 1 profile" evidence="14">
    <location>
        <begin position="45"/>
        <end position="293"/>
    </location>
</feature>